<dbReference type="EMBL" id="CM047580">
    <property type="protein sequence ID" value="KAI9922128.1"/>
    <property type="molecule type" value="Genomic_DNA"/>
</dbReference>
<proteinExistence type="predicted"/>
<protein>
    <submittedName>
        <fullName evidence="1">Uncharacterized protein</fullName>
    </submittedName>
</protein>
<gene>
    <name evidence="1" type="ORF">PsorP6_001012</name>
</gene>
<evidence type="ECO:0000313" key="2">
    <source>
        <dbReference type="Proteomes" id="UP001163321"/>
    </source>
</evidence>
<organism evidence="1 2">
    <name type="scientific">Peronosclerospora sorghi</name>
    <dbReference type="NCBI Taxonomy" id="230839"/>
    <lineage>
        <taxon>Eukaryota</taxon>
        <taxon>Sar</taxon>
        <taxon>Stramenopiles</taxon>
        <taxon>Oomycota</taxon>
        <taxon>Peronosporomycetes</taxon>
        <taxon>Peronosporales</taxon>
        <taxon>Peronosporaceae</taxon>
        <taxon>Peronosclerospora</taxon>
    </lineage>
</organism>
<sequence>MYDALRHNMFTTMLMQNGRVYELQLESYFAGIATKCRKLLPQRCLVCGCEIERRQTSAPGQHAHNSISETSVRELHVAVMRFLSELGGDWNRRDTESRRPASDEAGKKAAATFVTYDSYIFFIADQASTIEVGIVVKGIKGEVIIVPSNFGPCETLKDRNMVIGDPFDGAETFRNANEMEDKVLVMTRGGCTFARKVLRAQAAGAAGVIIIQTADVWPYTMTDSTGESKDVKIPAFMMSSKHGKGFVEYLRGKHDTIISADIIVRKDGRECVICQVEMALGMKITRMPCQHMFHTECLHEWLRIGNSCPICRVEIAAKTSAPTNLRTALERGDLAWSEWFS</sequence>
<accession>A0ACC0WW97</accession>
<dbReference type="Proteomes" id="UP001163321">
    <property type="component" value="Chromosome 1"/>
</dbReference>
<evidence type="ECO:0000313" key="1">
    <source>
        <dbReference type="EMBL" id="KAI9922128.1"/>
    </source>
</evidence>
<reference evidence="1 2" key="1">
    <citation type="journal article" date="2022" name="bioRxiv">
        <title>The genome of the oomycete Peronosclerospora sorghi, a cosmopolitan pathogen of maize and sorghum, is inflated with dispersed pseudogenes.</title>
        <authorList>
            <person name="Fletcher K."/>
            <person name="Martin F."/>
            <person name="Isakeit T."/>
            <person name="Cavanaugh K."/>
            <person name="Magill C."/>
            <person name="Michelmore R."/>
        </authorList>
    </citation>
    <scope>NUCLEOTIDE SEQUENCE [LARGE SCALE GENOMIC DNA]</scope>
    <source>
        <strain evidence="1">P6</strain>
    </source>
</reference>
<comment type="caution">
    <text evidence="1">The sequence shown here is derived from an EMBL/GenBank/DDBJ whole genome shotgun (WGS) entry which is preliminary data.</text>
</comment>
<name>A0ACC0WW97_9STRA</name>
<keyword evidence="2" id="KW-1185">Reference proteome</keyword>